<name>A0ABP9UCA8_9BACT</name>
<evidence type="ECO:0000256" key="2">
    <source>
        <dbReference type="ARBA" id="ARBA00023002"/>
    </source>
</evidence>
<dbReference type="InterPro" id="IPR029479">
    <property type="entry name" value="Nitroreductase"/>
</dbReference>
<dbReference type="InterPro" id="IPR000415">
    <property type="entry name" value="Nitroreductase-like"/>
</dbReference>
<dbReference type="PANTHER" id="PTHR43673">
    <property type="entry name" value="NAD(P)H NITROREDUCTASE YDGI-RELATED"/>
    <property type="match status" value="1"/>
</dbReference>
<feature type="domain" description="Nitroreductase" evidence="3">
    <location>
        <begin position="10"/>
        <end position="187"/>
    </location>
</feature>
<evidence type="ECO:0000313" key="5">
    <source>
        <dbReference type="Proteomes" id="UP001449582"/>
    </source>
</evidence>
<evidence type="ECO:0000256" key="1">
    <source>
        <dbReference type="ARBA" id="ARBA00007118"/>
    </source>
</evidence>
<comment type="caution">
    <text evidence="4">The sequence shown here is derived from an EMBL/GenBank/DDBJ whole genome shotgun (WGS) entry which is preliminary data.</text>
</comment>
<evidence type="ECO:0000313" key="4">
    <source>
        <dbReference type="EMBL" id="GAA5414374.1"/>
    </source>
</evidence>
<dbReference type="Gene3D" id="3.40.109.10">
    <property type="entry name" value="NADH Oxidase"/>
    <property type="match status" value="1"/>
</dbReference>
<dbReference type="Pfam" id="PF00881">
    <property type="entry name" value="Nitroreductase"/>
    <property type="match status" value="1"/>
</dbReference>
<protein>
    <submittedName>
        <fullName evidence="4">Nitroreductase family protein</fullName>
    </submittedName>
</protein>
<reference evidence="4" key="1">
    <citation type="submission" date="2024-02" db="EMBL/GenBank/DDBJ databases">
        <title>Draft genome sequence of new strains in genus Ureaplasma.</title>
        <authorList>
            <person name="Nakajima Y."/>
            <person name="Segawa T."/>
        </authorList>
    </citation>
    <scope>NUCLEOTIDE SEQUENCE [LARGE SCALE GENOMIC DNA]</scope>
    <source>
        <strain evidence="4">OM1</strain>
    </source>
</reference>
<sequence length="207" mass="23778">MNNNFDDIVLNRHSVRSFDKNVKISRAEMTQILQEAMTAPSSINMQPWRLVVVDSEEGKEKLRPLVKFNSRQNDTSAAMILVFGDLQCYKKADLIYSKAVEEGLMSLENKELFMQRYMPFYESLPRDKMNDIVKIDASLMSMQLMLVARKYGYDTNPIGGFEHEGLAETFGLDKERHVPVMIIAIGKADYETHKTIRLAVDDVTKFI</sequence>
<dbReference type="PANTHER" id="PTHR43673:SF10">
    <property type="entry name" value="NADH DEHYDROGENASE_NAD(P)H NITROREDUCTASE XCC3605-RELATED"/>
    <property type="match status" value="1"/>
</dbReference>
<comment type="similarity">
    <text evidence="1">Belongs to the nitroreductase family.</text>
</comment>
<dbReference type="SUPFAM" id="SSF55469">
    <property type="entry name" value="FMN-dependent nitroreductase-like"/>
    <property type="match status" value="1"/>
</dbReference>
<evidence type="ECO:0000259" key="3">
    <source>
        <dbReference type="Pfam" id="PF00881"/>
    </source>
</evidence>
<dbReference type="RefSeq" id="WP_353289539.1">
    <property type="nucleotide sequence ID" value="NZ_BAABQM010000001.1"/>
</dbReference>
<keyword evidence="5" id="KW-1185">Reference proteome</keyword>
<keyword evidence="2" id="KW-0560">Oxidoreductase</keyword>
<accession>A0ABP9UCA8</accession>
<organism evidence="4 5">
    <name type="scientific">Ureaplasma ceti</name>
    <dbReference type="NCBI Taxonomy" id="3119530"/>
    <lineage>
        <taxon>Bacteria</taxon>
        <taxon>Bacillati</taxon>
        <taxon>Mycoplasmatota</taxon>
        <taxon>Mycoplasmoidales</taxon>
        <taxon>Mycoplasmoidaceae</taxon>
        <taxon>Ureaplasma</taxon>
    </lineage>
</organism>
<proteinExistence type="inferred from homology"/>
<dbReference type="EMBL" id="BAABQM010000001">
    <property type="protein sequence ID" value="GAA5414374.1"/>
    <property type="molecule type" value="Genomic_DNA"/>
</dbReference>
<gene>
    <name evidence="4" type="ORF">UREOM_0850</name>
</gene>
<dbReference type="CDD" id="cd02137">
    <property type="entry name" value="MhqN-like"/>
    <property type="match status" value="1"/>
</dbReference>
<dbReference type="Proteomes" id="UP001449582">
    <property type="component" value="Unassembled WGS sequence"/>
</dbReference>